<keyword evidence="2" id="KW-1185">Reference proteome</keyword>
<evidence type="ECO:0000313" key="2">
    <source>
        <dbReference type="Proteomes" id="UP001150217"/>
    </source>
</evidence>
<dbReference type="EMBL" id="JANVFT010000001">
    <property type="protein sequence ID" value="KAJ4501668.1"/>
    <property type="molecule type" value="Genomic_DNA"/>
</dbReference>
<proteinExistence type="predicted"/>
<protein>
    <submittedName>
        <fullName evidence="1">Uncharacterized protein</fullName>
    </submittedName>
</protein>
<name>A0ABQ8VZ62_9AGAR</name>
<sequence length="214" mass="23729">MVRISVFCREHFNWPTQLVLKKFHDDLWPAVIVRMLYSKFLAYNPRNSEILVPQLQGSLDFNNQGKPYVPTLSTIIQNRGSPKLDGKQPNDDISVTFTTDFFIQLTGLASSNSNSRTTRRMNVSVALISVAQRRTHTVKGLEGLLGLRSGPHLMTAATSSVVMESATSNSSNGHSGSSLKRKQNFVTEETKLTCLKLGTKNLGVIELTDSDNED</sequence>
<evidence type="ECO:0000313" key="1">
    <source>
        <dbReference type="EMBL" id="KAJ4501668.1"/>
    </source>
</evidence>
<reference evidence="1" key="1">
    <citation type="submission" date="2022-08" db="EMBL/GenBank/DDBJ databases">
        <title>A Global Phylogenomic Analysis of the Shiitake Genus Lentinula.</title>
        <authorList>
            <consortium name="DOE Joint Genome Institute"/>
            <person name="Sierra-Patev S."/>
            <person name="Min B."/>
            <person name="Naranjo-Ortiz M."/>
            <person name="Looney B."/>
            <person name="Konkel Z."/>
            <person name="Slot J.C."/>
            <person name="Sakamoto Y."/>
            <person name="Steenwyk J.L."/>
            <person name="Rokas A."/>
            <person name="Carro J."/>
            <person name="Camarero S."/>
            <person name="Ferreira P."/>
            <person name="Molpeceres G."/>
            <person name="Ruiz-Duenas F.J."/>
            <person name="Serrano A."/>
            <person name="Henrissat B."/>
            <person name="Drula E."/>
            <person name="Hughes K.W."/>
            <person name="Mata J.L."/>
            <person name="Ishikawa N.K."/>
            <person name="Vargas-Isla R."/>
            <person name="Ushijima S."/>
            <person name="Smith C.A."/>
            <person name="Ahrendt S."/>
            <person name="Andreopoulos W."/>
            <person name="He G."/>
            <person name="Labutti K."/>
            <person name="Lipzen A."/>
            <person name="Ng V."/>
            <person name="Riley R."/>
            <person name="Sandor L."/>
            <person name="Barry K."/>
            <person name="Martinez A.T."/>
            <person name="Xiao Y."/>
            <person name="Gibbons J.G."/>
            <person name="Terashima K."/>
            <person name="Grigoriev I.V."/>
            <person name="Hibbett D.S."/>
        </authorList>
    </citation>
    <scope>NUCLEOTIDE SEQUENCE</scope>
    <source>
        <strain evidence="1">RHP3577 ss4</strain>
    </source>
</reference>
<comment type="caution">
    <text evidence="1">The sequence shown here is derived from an EMBL/GenBank/DDBJ whole genome shotgun (WGS) entry which is preliminary data.</text>
</comment>
<dbReference type="Proteomes" id="UP001150217">
    <property type="component" value="Unassembled WGS sequence"/>
</dbReference>
<accession>A0ABQ8VZ62</accession>
<organism evidence="1 2">
    <name type="scientific">Lentinula lateritia</name>
    <dbReference type="NCBI Taxonomy" id="40482"/>
    <lineage>
        <taxon>Eukaryota</taxon>
        <taxon>Fungi</taxon>
        <taxon>Dikarya</taxon>
        <taxon>Basidiomycota</taxon>
        <taxon>Agaricomycotina</taxon>
        <taxon>Agaricomycetes</taxon>
        <taxon>Agaricomycetidae</taxon>
        <taxon>Agaricales</taxon>
        <taxon>Marasmiineae</taxon>
        <taxon>Omphalotaceae</taxon>
        <taxon>Lentinula</taxon>
    </lineage>
</organism>
<gene>
    <name evidence="1" type="ORF">C8R41DRAFT_912941</name>
</gene>